<dbReference type="CDD" id="cd10787">
    <property type="entry name" value="LamB_YcsF_like"/>
    <property type="match status" value="1"/>
</dbReference>
<dbReference type="InterPro" id="IPR011330">
    <property type="entry name" value="Glyco_hydro/deAcase_b/a-brl"/>
</dbReference>
<dbReference type="NCBIfam" id="NF003814">
    <property type="entry name" value="PRK05406.1-3"/>
    <property type="match status" value="1"/>
</dbReference>
<evidence type="ECO:0000313" key="1">
    <source>
        <dbReference type="EMBL" id="BDS09397.1"/>
    </source>
</evidence>
<dbReference type="AlphaFoldDB" id="A0A915VJX3"/>
<dbReference type="Gene3D" id="3.20.20.370">
    <property type="entry name" value="Glycoside hydrolase/deacetylase"/>
    <property type="match status" value="1"/>
</dbReference>
<dbReference type="SUPFAM" id="SSF88713">
    <property type="entry name" value="Glycoside hydrolase/deacetylase"/>
    <property type="match status" value="1"/>
</dbReference>
<evidence type="ECO:0000313" key="2">
    <source>
        <dbReference type="Proteomes" id="UP001060919"/>
    </source>
</evidence>
<dbReference type="PANTHER" id="PTHR30292">
    <property type="entry name" value="UNCHARACTERIZED PROTEIN YBGL-RELATED"/>
    <property type="match status" value="1"/>
</dbReference>
<protein>
    <submittedName>
        <fullName evidence="1">LamB/YcsF family protein</fullName>
    </submittedName>
</protein>
<dbReference type="KEGG" id="aup:AsAng_0000950"/>
<dbReference type="GO" id="GO:0005975">
    <property type="term" value="P:carbohydrate metabolic process"/>
    <property type="evidence" value="ECO:0007669"/>
    <property type="project" value="InterPro"/>
</dbReference>
<accession>A0A915VJX3</accession>
<dbReference type="EMBL" id="AP026867">
    <property type="protein sequence ID" value="BDS09397.1"/>
    <property type="molecule type" value="Genomic_DNA"/>
</dbReference>
<keyword evidence="2" id="KW-1185">Reference proteome</keyword>
<name>A0A915VJX3_9BACT</name>
<organism evidence="1 2">
    <name type="scientific">Aureispira anguillae</name>
    <dbReference type="NCBI Taxonomy" id="2864201"/>
    <lineage>
        <taxon>Bacteria</taxon>
        <taxon>Pseudomonadati</taxon>
        <taxon>Bacteroidota</taxon>
        <taxon>Saprospiria</taxon>
        <taxon>Saprospirales</taxon>
        <taxon>Saprospiraceae</taxon>
        <taxon>Aureispira</taxon>
    </lineage>
</organism>
<dbReference type="InterPro" id="IPR005501">
    <property type="entry name" value="LamB/YcsF/PxpA-like"/>
</dbReference>
<dbReference type="Pfam" id="PF03746">
    <property type="entry name" value="LamB_YcsF"/>
    <property type="match status" value="1"/>
</dbReference>
<gene>
    <name evidence="1" type="ORF">AsAng_0000950</name>
</gene>
<proteinExistence type="predicted"/>
<sequence>MDINCDMGESYGQFKIGNDKNIFPYISSCNIACGFHGGDPLHIEQTIQQAIRYNLRIGAHPSYPDLVGFGRRKMVLSAAELRANIGYQVAAIKGMVESLGGQLSYVKPHGALYNEMAIHQTEALPVIEAIQRIDKKLSLMGLANSPLATFAQQQGIPFIAEAFADRQYNDQGQLMPRSQENAVITTPSLAVEQVVNIIEHQKVKTPKGEFTIQAQSICIHGDNPAAPAILKALKKVL</sequence>
<dbReference type="Proteomes" id="UP001060919">
    <property type="component" value="Chromosome"/>
</dbReference>
<dbReference type="NCBIfam" id="NF003816">
    <property type="entry name" value="PRK05406.1-5"/>
    <property type="match status" value="1"/>
</dbReference>
<reference evidence="1" key="1">
    <citation type="submission" date="2022-09" db="EMBL/GenBank/DDBJ databases">
        <title>Aureispira anguillicida sp. nov., isolated from Leptocephalus of Japanese eel Anguilla japonica.</title>
        <authorList>
            <person name="Yuasa K."/>
            <person name="Mekata T."/>
            <person name="Ikunari K."/>
        </authorList>
    </citation>
    <scope>NUCLEOTIDE SEQUENCE</scope>
    <source>
        <strain evidence="1">EL160426</strain>
    </source>
</reference>
<dbReference type="RefSeq" id="WP_264790796.1">
    <property type="nucleotide sequence ID" value="NZ_AP026867.1"/>
</dbReference>
<dbReference type="PANTHER" id="PTHR30292:SF0">
    <property type="entry name" value="5-OXOPROLINASE SUBUNIT A"/>
    <property type="match status" value="1"/>
</dbReference>